<accession>A0ABQ3UFV4</accession>
<proteinExistence type="predicted"/>
<evidence type="ECO:0000313" key="4">
    <source>
        <dbReference type="Proteomes" id="UP001054854"/>
    </source>
</evidence>
<protein>
    <submittedName>
        <fullName evidence="2">Uncharacterized protein</fullName>
    </submittedName>
</protein>
<evidence type="ECO:0000313" key="3">
    <source>
        <dbReference type="EMBL" id="GHJ34366.1"/>
    </source>
</evidence>
<dbReference type="EMBL" id="BNEK01000007">
    <property type="protein sequence ID" value="GHJ34351.1"/>
    <property type="molecule type" value="Genomic_DNA"/>
</dbReference>
<sequence>MPSKTSSSATSAWDDIQKRLDTLEPAVARFTICDDPELRRRLDEAKAELRDAEEVLRALTADDEQNRPLFTQRAETARVELDQAQAAFDARAVTLTFRALERQQLESLQAKHPASEQDEDRGDDFAMDSFAPALIAAASVEGMPVEYARKCLDTWSAADAQDLWRAAWGVQHQKRTDLGKG</sequence>
<name>A0ABQ3UFV4_STRHY</name>
<dbReference type="EMBL" id="BNEK01000008">
    <property type="protein sequence ID" value="GHJ34366.1"/>
    <property type="molecule type" value="Genomic_DNA"/>
</dbReference>
<keyword evidence="4" id="KW-1185">Reference proteome</keyword>
<keyword evidence="1" id="KW-0175">Coiled coil</keyword>
<reference evidence="2" key="1">
    <citation type="submission" date="2024-05" db="EMBL/GenBank/DDBJ databases">
        <title>Whole genome shotgun sequence of Streptomyces hygroscopicus NBRC 113678.</title>
        <authorList>
            <person name="Komaki H."/>
            <person name="Tamura T."/>
        </authorList>
    </citation>
    <scope>NUCLEOTIDE SEQUENCE</scope>
    <source>
        <strain evidence="2">N11-34</strain>
    </source>
</reference>
<evidence type="ECO:0000313" key="2">
    <source>
        <dbReference type="EMBL" id="GHJ34351.1"/>
    </source>
</evidence>
<evidence type="ECO:0000256" key="1">
    <source>
        <dbReference type="SAM" id="Coils"/>
    </source>
</evidence>
<dbReference type="RefSeq" id="WP_236260164.1">
    <property type="nucleotide sequence ID" value="NZ_BNEK01000007.1"/>
</dbReference>
<organism evidence="2 4">
    <name type="scientific">Streptomyces hygroscopicus</name>
    <dbReference type="NCBI Taxonomy" id="1912"/>
    <lineage>
        <taxon>Bacteria</taxon>
        <taxon>Bacillati</taxon>
        <taxon>Actinomycetota</taxon>
        <taxon>Actinomycetes</taxon>
        <taxon>Kitasatosporales</taxon>
        <taxon>Streptomycetaceae</taxon>
        <taxon>Streptomyces</taxon>
        <taxon>Streptomyces violaceusniger group</taxon>
    </lineage>
</organism>
<gene>
    <name evidence="2" type="ORF">TPA0910_87840</name>
    <name evidence="3" type="ORF">TPA0910_87990</name>
</gene>
<dbReference type="Proteomes" id="UP001054854">
    <property type="component" value="Unassembled WGS sequence"/>
</dbReference>
<comment type="caution">
    <text evidence="2">The sequence shown here is derived from an EMBL/GenBank/DDBJ whole genome shotgun (WGS) entry which is preliminary data.</text>
</comment>
<feature type="coiled-coil region" evidence="1">
    <location>
        <begin position="35"/>
        <end position="62"/>
    </location>
</feature>